<dbReference type="STRING" id="224129.A0A1W4X5B6"/>
<reference evidence="3" key="1">
    <citation type="submission" date="2025-08" db="UniProtKB">
        <authorList>
            <consortium name="RefSeq"/>
        </authorList>
    </citation>
    <scope>IDENTIFICATION</scope>
    <source>
        <tissue evidence="3">Entire body</tissue>
    </source>
</reference>
<gene>
    <name evidence="3" type="primary">LOC108738901</name>
</gene>
<name>A0A1W4X5B6_AGRPL</name>
<proteinExistence type="predicted"/>
<evidence type="ECO:0000256" key="1">
    <source>
        <dbReference type="SAM" id="Phobius"/>
    </source>
</evidence>
<sequence length="117" mass="13694">MTLFNFRWLRRFIRRHTRPIAETDAEYWKRVFSFSYMFLAWNAFGVVCFAAYNGKLDWAKYHGVKTDEELHLSSAQQFSRALGIKNSKVIKVSGLDVSSYEIHNKTDETGTDKTETD</sequence>
<dbReference type="InParanoid" id="A0A1W4X5B6"/>
<evidence type="ECO:0000313" key="2">
    <source>
        <dbReference type="Proteomes" id="UP000192223"/>
    </source>
</evidence>
<keyword evidence="1" id="KW-1133">Transmembrane helix</keyword>
<organism evidence="2 3">
    <name type="scientific">Agrilus planipennis</name>
    <name type="common">Emerald ash borer</name>
    <name type="synonym">Agrilus marcopoli</name>
    <dbReference type="NCBI Taxonomy" id="224129"/>
    <lineage>
        <taxon>Eukaryota</taxon>
        <taxon>Metazoa</taxon>
        <taxon>Ecdysozoa</taxon>
        <taxon>Arthropoda</taxon>
        <taxon>Hexapoda</taxon>
        <taxon>Insecta</taxon>
        <taxon>Pterygota</taxon>
        <taxon>Neoptera</taxon>
        <taxon>Endopterygota</taxon>
        <taxon>Coleoptera</taxon>
        <taxon>Polyphaga</taxon>
        <taxon>Elateriformia</taxon>
        <taxon>Buprestoidea</taxon>
        <taxon>Buprestidae</taxon>
        <taxon>Agrilinae</taxon>
        <taxon>Agrilus</taxon>
    </lineage>
</organism>
<dbReference type="Proteomes" id="UP000192223">
    <property type="component" value="Unplaced"/>
</dbReference>
<accession>A0A1W4X5B6</accession>
<keyword evidence="2" id="KW-1185">Reference proteome</keyword>
<protein>
    <submittedName>
        <fullName evidence="3">Uncharacterized protein LOC108738901</fullName>
    </submittedName>
</protein>
<dbReference type="GeneID" id="108738901"/>
<dbReference type="FunCoup" id="A0A1W4X5B6">
    <property type="interactions" value="3"/>
</dbReference>
<keyword evidence="1" id="KW-0472">Membrane</keyword>
<dbReference type="KEGG" id="apln:108738901"/>
<keyword evidence="1" id="KW-0812">Transmembrane</keyword>
<evidence type="ECO:0000313" key="3">
    <source>
        <dbReference type="RefSeq" id="XP_018328017.1"/>
    </source>
</evidence>
<feature type="transmembrane region" description="Helical" evidence="1">
    <location>
        <begin position="34"/>
        <end position="52"/>
    </location>
</feature>
<dbReference type="AlphaFoldDB" id="A0A1W4X5B6"/>
<dbReference type="RefSeq" id="XP_018328017.1">
    <property type="nucleotide sequence ID" value="XM_018472515.1"/>
</dbReference>
<dbReference type="OrthoDB" id="6354412at2759"/>